<gene>
    <name evidence="1" type="ORF">SCLCIDRAFT_118212</name>
</gene>
<organism evidence="1 2">
    <name type="scientific">Scleroderma citrinum Foug A</name>
    <dbReference type="NCBI Taxonomy" id="1036808"/>
    <lineage>
        <taxon>Eukaryota</taxon>
        <taxon>Fungi</taxon>
        <taxon>Dikarya</taxon>
        <taxon>Basidiomycota</taxon>
        <taxon>Agaricomycotina</taxon>
        <taxon>Agaricomycetes</taxon>
        <taxon>Agaricomycetidae</taxon>
        <taxon>Boletales</taxon>
        <taxon>Sclerodermatineae</taxon>
        <taxon>Sclerodermataceae</taxon>
        <taxon>Scleroderma</taxon>
    </lineage>
</organism>
<dbReference type="OrthoDB" id="3046524at2759"/>
<protein>
    <submittedName>
        <fullName evidence="1">Uncharacterized protein</fullName>
    </submittedName>
</protein>
<dbReference type="HOGENOM" id="CLU_090544_1_1_1"/>
<dbReference type="EMBL" id="KN822037">
    <property type="protein sequence ID" value="KIM63087.1"/>
    <property type="molecule type" value="Genomic_DNA"/>
</dbReference>
<accession>A0A0C3ADU2</accession>
<keyword evidence="2" id="KW-1185">Reference proteome</keyword>
<dbReference type="AlphaFoldDB" id="A0A0C3ADU2"/>
<evidence type="ECO:0000313" key="1">
    <source>
        <dbReference type="EMBL" id="KIM63087.1"/>
    </source>
</evidence>
<feature type="non-terminal residue" evidence="1">
    <location>
        <position position="1"/>
    </location>
</feature>
<reference evidence="2" key="2">
    <citation type="submission" date="2015-01" db="EMBL/GenBank/DDBJ databases">
        <title>Evolutionary Origins and Diversification of the Mycorrhizal Mutualists.</title>
        <authorList>
            <consortium name="DOE Joint Genome Institute"/>
            <consortium name="Mycorrhizal Genomics Consortium"/>
            <person name="Kohler A."/>
            <person name="Kuo A."/>
            <person name="Nagy L.G."/>
            <person name="Floudas D."/>
            <person name="Copeland A."/>
            <person name="Barry K.W."/>
            <person name="Cichocki N."/>
            <person name="Veneault-Fourrey C."/>
            <person name="LaButti K."/>
            <person name="Lindquist E.A."/>
            <person name="Lipzen A."/>
            <person name="Lundell T."/>
            <person name="Morin E."/>
            <person name="Murat C."/>
            <person name="Riley R."/>
            <person name="Ohm R."/>
            <person name="Sun H."/>
            <person name="Tunlid A."/>
            <person name="Henrissat B."/>
            <person name="Grigoriev I.V."/>
            <person name="Hibbett D.S."/>
            <person name="Martin F."/>
        </authorList>
    </citation>
    <scope>NUCLEOTIDE SEQUENCE [LARGE SCALE GENOMIC DNA]</scope>
    <source>
        <strain evidence="2">Foug A</strain>
    </source>
</reference>
<evidence type="ECO:0000313" key="2">
    <source>
        <dbReference type="Proteomes" id="UP000053989"/>
    </source>
</evidence>
<dbReference type="InParanoid" id="A0A0C3ADU2"/>
<sequence length="144" mass="15983">VESGATVVSEFPRSVFAGKPRERNDDVGVVMDESTVEVHESKEGLDVLNLMRFRPIGDGLNFLCRHGESIGRETETEVLGGGGMELTFLWLGEEIVLLEVSEDFADVFLMGLEVLGEICEDTIDELLKSRRGVSQAERHDIPFK</sequence>
<name>A0A0C3ADU2_9AGAM</name>
<reference evidence="1 2" key="1">
    <citation type="submission" date="2014-04" db="EMBL/GenBank/DDBJ databases">
        <authorList>
            <consortium name="DOE Joint Genome Institute"/>
            <person name="Kuo A."/>
            <person name="Kohler A."/>
            <person name="Nagy L.G."/>
            <person name="Floudas D."/>
            <person name="Copeland A."/>
            <person name="Barry K.W."/>
            <person name="Cichocki N."/>
            <person name="Veneault-Fourrey C."/>
            <person name="LaButti K."/>
            <person name="Lindquist E.A."/>
            <person name="Lipzen A."/>
            <person name="Lundell T."/>
            <person name="Morin E."/>
            <person name="Murat C."/>
            <person name="Sun H."/>
            <person name="Tunlid A."/>
            <person name="Henrissat B."/>
            <person name="Grigoriev I.V."/>
            <person name="Hibbett D.S."/>
            <person name="Martin F."/>
            <person name="Nordberg H.P."/>
            <person name="Cantor M.N."/>
            <person name="Hua S.X."/>
        </authorList>
    </citation>
    <scope>NUCLEOTIDE SEQUENCE [LARGE SCALE GENOMIC DNA]</scope>
    <source>
        <strain evidence="1 2">Foug A</strain>
    </source>
</reference>
<proteinExistence type="predicted"/>
<dbReference type="Proteomes" id="UP000053989">
    <property type="component" value="Unassembled WGS sequence"/>
</dbReference>